<keyword evidence="4" id="KW-1185">Reference proteome</keyword>
<dbReference type="PANTHER" id="PTHR47843:SF2">
    <property type="entry name" value="BTB DOMAIN-CONTAINING PROTEIN"/>
    <property type="match status" value="1"/>
</dbReference>
<gene>
    <name evidence="3" type="ORF">DDE83_000908</name>
</gene>
<dbReference type="Pfam" id="PF00651">
    <property type="entry name" value="BTB"/>
    <property type="match status" value="1"/>
</dbReference>
<proteinExistence type="predicted"/>
<accession>A0A364NEI1</accession>
<evidence type="ECO:0000259" key="2">
    <source>
        <dbReference type="PROSITE" id="PS50097"/>
    </source>
</evidence>
<dbReference type="EMBL" id="QGDH01000009">
    <property type="protein sequence ID" value="RAR15676.1"/>
    <property type="molecule type" value="Genomic_DNA"/>
</dbReference>
<evidence type="ECO:0000313" key="3">
    <source>
        <dbReference type="EMBL" id="RAR15676.1"/>
    </source>
</evidence>
<dbReference type="InterPro" id="IPR011333">
    <property type="entry name" value="SKP1/BTB/POZ_sf"/>
</dbReference>
<feature type="region of interest" description="Disordered" evidence="1">
    <location>
        <begin position="99"/>
        <end position="120"/>
    </location>
</feature>
<organism evidence="3 4">
    <name type="scientific">Stemphylium lycopersici</name>
    <name type="common">Tomato gray leaf spot disease fungus</name>
    <name type="synonym">Thyrospora lycopersici</name>
    <dbReference type="NCBI Taxonomy" id="183478"/>
    <lineage>
        <taxon>Eukaryota</taxon>
        <taxon>Fungi</taxon>
        <taxon>Dikarya</taxon>
        <taxon>Ascomycota</taxon>
        <taxon>Pezizomycotina</taxon>
        <taxon>Dothideomycetes</taxon>
        <taxon>Pleosporomycetidae</taxon>
        <taxon>Pleosporales</taxon>
        <taxon>Pleosporineae</taxon>
        <taxon>Pleosporaceae</taxon>
        <taxon>Stemphylium</taxon>
    </lineage>
</organism>
<feature type="compositionally biased region" description="Pro residues" evidence="1">
    <location>
        <begin position="104"/>
        <end position="114"/>
    </location>
</feature>
<sequence length="307" mass="35653">MAEPRYSFEELIQSDVFTFYVGEEKKEFSVHSKAIAATSRHFHALVNNGMTQSLMRTVEYPDMDSGDFARFVEYAYRQDYTVPPWIQEDEPSIEHLERNDLVPKSPPSPPPPAEPEQWREAQTEEIVPVDTFSGDWGSPAAGMKKKKAKKARAPFSLRADFDERNYLTQREPKTLLLAEFEPQPNTSPDQDFTPVFLAHARMYTFACMRLIDPLKRLALHKLHRTFLCFQAYERRVGDVVELAKYAYQQGEDRKDDGTIEPLRKLVVDFMVREVSTFADHKAFTSLLHEGGEFVVDFWRLAYKEHIF</sequence>
<dbReference type="Proteomes" id="UP000249619">
    <property type="component" value="Unassembled WGS sequence"/>
</dbReference>
<name>A0A364NEI1_STELY</name>
<dbReference type="InterPro" id="IPR000210">
    <property type="entry name" value="BTB/POZ_dom"/>
</dbReference>
<evidence type="ECO:0000313" key="4">
    <source>
        <dbReference type="Proteomes" id="UP000249619"/>
    </source>
</evidence>
<dbReference type="Gene3D" id="3.30.710.10">
    <property type="entry name" value="Potassium Channel Kv1.1, Chain A"/>
    <property type="match status" value="1"/>
</dbReference>
<dbReference type="CDD" id="cd18186">
    <property type="entry name" value="BTB_POZ_ZBTB_KLHL-like"/>
    <property type="match status" value="1"/>
</dbReference>
<dbReference type="STRING" id="183478.A0A364NEI1"/>
<dbReference type="PANTHER" id="PTHR47843">
    <property type="entry name" value="BTB DOMAIN-CONTAINING PROTEIN-RELATED"/>
    <property type="match status" value="1"/>
</dbReference>
<reference evidence="4" key="1">
    <citation type="submission" date="2018-05" db="EMBL/GenBank/DDBJ databases">
        <title>Draft genome sequence of Stemphylium lycopersici strain CIDEFI 213.</title>
        <authorList>
            <person name="Medina R."/>
            <person name="Franco M.E.E."/>
            <person name="Lucentini C.G."/>
            <person name="Saparrat M.C.N."/>
            <person name="Balatti P.A."/>
        </authorList>
    </citation>
    <scope>NUCLEOTIDE SEQUENCE [LARGE SCALE GENOMIC DNA]</scope>
    <source>
        <strain evidence="4">CIDEFI 213</strain>
    </source>
</reference>
<comment type="caution">
    <text evidence="3">The sequence shown here is derived from an EMBL/GenBank/DDBJ whole genome shotgun (WGS) entry which is preliminary data.</text>
</comment>
<dbReference type="SUPFAM" id="SSF54695">
    <property type="entry name" value="POZ domain"/>
    <property type="match status" value="1"/>
</dbReference>
<protein>
    <recommendedName>
        <fullName evidence="2">BTB domain-containing protein</fullName>
    </recommendedName>
</protein>
<feature type="domain" description="BTB" evidence="2">
    <location>
        <begin position="14"/>
        <end position="84"/>
    </location>
</feature>
<evidence type="ECO:0000256" key="1">
    <source>
        <dbReference type="SAM" id="MobiDB-lite"/>
    </source>
</evidence>
<dbReference type="PROSITE" id="PS50097">
    <property type="entry name" value="BTB"/>
    <property type="match status" value="1"/>
</dbReference>
<dbReference type="AlphaFoldDB" id="A0A364NEI1"/>